<keyword evidence="3" id="KW-1185">Reference proteome</keyword>
<dbReference type="InterPro" id="IPR038153">
    <property type="entry name" value="EvaA-like_sf"/>
</dbReference>
<name>A0A918GMX4_9PSEU</name>
<reference evidence="2" key="1">
    <citation type="journal article" date="2014" name="Int. J. Syst. Evol. Microbiol.">
        <title>Complete genome sequence of Corynebacterium casei LMG S-19264T (=DSM 44701T), isolated from a smear-ripened cheese.</title>
        <authorList>
            <consortium name="US DOE Joint Genome Institute (JGI-PGF)"/>
            <person name="Walter F."/>
            <person name="Albersmeier A."/>
            <person name="Kalinowski J."/>
            <person name="Ruckert C."/>
        </authorList>
    </citation>
    <scope>NUCLEOTIDE SEQUENCE</scope>
    <source>
        <strain evidence="2">JCM 3276</strain>
    </source>
</reference>
<sequence length="468" mass="52417">MARSLLYPDSPATAVRLAESVWTPDSPRLPSAQFPAWLAERAAATEFAVAPIPFERARGWGFDERTGDLRHASGRFFAVEGLAVASAQGDWEQPIIVQPEIGILGIVVKEFDGVLHCLMQAKVEPGNVNGVQLSPTVQATHSNYTRVHQGREIPYLELFTRRANARVLVDVLQSEQGSWFLHKRNRNMVVEVTEDIPTLDDFCWLTLGQLQAMLRVDNLVNMDARTVLSCLPFARPGAPADADPFVTALTRSLDPALGARHRDADVRSWFTEAKTRSELTVRRRPLDGVAGWSRDGERIGRADGRHFQIIAVDVTAGSREVSRWSQPLLAPAERGVVAFLARRFDGVLHFLVHARVQHGYLDRVEMAPTVQCLPGSHPDPAVRPRFLDYLLGIDPARIRYDVLQSEEGGRFHHAVNRYVVAEVDADFPTEVPPDYLWVALHQLIELLRHSHYLNVEARSLVTCLHSLW</sequence>
<comment type="caution">
    <text evidence="2">The sequence shown here is derived from an EMBL/GenBank/DDBJ whole genome shotgun (WGS) entry which is preliminary data.</text>
</comment>
<reference evidence="2" key="2">
    <citation type="submission" date="2020-09" db="EMBL/GenBank/DDBJ databases">
        <authorList>
            <person name="Sun Q."/>
            <person name="Ohkuma M."/>
        </authorList>
    </citation>
    <scope>NUCLEOTIDE SEQUENCE</scope>
    <source>
        <strain evidence="2">JCM 3276</strain>
    </source>
</reference>
<proteinExistence type="predicted"/>
<feature type="domain" description="dTDP-4-dehydro-6-deoxy-alpha-D-glucopyranose 2,3-dehydratase" evidence="1">
    <location>
        <begin position="32"/>
        <end position="231"/>
    </location>
</feature>
<dbReference type="Gene3D" id="3.90.79.40">
    <property type="entry name" value="EvaA sugar 2,3-dehydratase subunit"/>
    <property type="match status" value="2"/>
</dbReference>
<dbReference type="InterPro" id="IPR005212">
    <property type="entry name" value="EvaA-like"/>
</dbReference>
<evidence type="ECO:0000313" key="3">
    <source>
        <dbReference type="Proteomes" id="UP000660680"/>
    </source>
</evidence>
<dbReference type="Proteomes" id="UP000660680">
    <property type="component" value="Unassembled WGS sequence"/>
</dbReference>
<protein>
    <submittedName>
        <fullName evidence="2">NDP-hexose 2,3-dehydratase</fullName>
    </submittedName>
</protein>
<organism evidence="2 3">
    <name type="scientific">Actinokineospora fastidiosa</name>
    <dbReference type="NCBI Taxonomy" id="1816"/>
    <lineage>
        <taxon>Bacteria</taxon>
        <taxon>Bacillati</taxon>
        <taxon>Actinomycetota</taxon>
        <taxon>Actinomycetes</taxon>
        <taxon>Pseudonocardiales</taxon>
        <taxon>Pseudonocardiaceae</taxon>
        <taxon>Actinokineospora</taxon>
    </lineage>
</organism>
<feature type="domain" description="dTDP-4-dehydro-6-deoxy-alpha-D-glucopyranose 2,3-dehydratase" evidence="1">
    <location>
        <begin position="264"/>
        <end position="464"/>
    </location>
</feature>
<dbReference type="GO" id="GO:0016829">
    <property type="term" value="F:lyase activity"/>
    <property type="evidence" value="ECO:0007669"/>
    <property type="project" value="InterPro"/>
</dbReference>
<dbReference type="Pfam" id="PF03559">
    <property type="entry name" value="Hexose_dehydrat"/>
    <property type="match status" value="2"/>
</dbReference>
<dbReference type="RefSeq" id="WP_189212715.1">
    <property type="nucleotide sequence ID" value="NZ_BMRB01000004.1"/>
</dbReference>
<evidence type="ECO:0000313" key="2">
    <source>
        <dbReference type="EMBL" id="GGS46212.1"/>
    </source>
</evidence>
<dbReference type="AlphaFoldDB" id="A0A918GMX4"/>
<dbReference type="EMBL" id="BMRB01000004">
    <property type="protein sequence ID" value="GGS46212.1"/>
    <property type="molecule type" value="Genomic_DNA"/>
</dbReference>
<evidence type="ECO:0000259" key="1">
    <source>
        <dbReference type="Pfam" id="PF03559"/>
    </source>
</evidence>
<gene>
    <name evidence="2" type="ORF">GCM10010171_46770</name>
</gene>
<accession>A0A918GMX4</accession>